<organism evidence="2 3">
    <name type="scientific">Forsythia ovata</name>
    <dbReference type="NCBI Taxonomy" id="205694"/>
    <lineage>
        <taxon>Eukaryota</taxon>
        <taxon>Viridiplantae</taxon>
        <taxon>Streptophyta</taxon>
        <taxon>Embryophyta</taxon>
        <taxon>Tracheophyta</taxon>
        <taxon>Spermatophyta</taxon>
        <taxon>Magnoliopsida</taxon>
        <taxon>eudicotyledons</taxon>
        <taxon>Gunneridae</taxon>
        <taxon>Pentapetalae</taxon>
        <taxon>asterids</taxon>
        <taxon>lamiids</taxon>
        <taxon>Lamiales</taxon>
        <taxon>Oleaceae</taxon>
        <taxon>Forsythieae</taxon>
        <taxon>Forsythia</taxon>
    </lineage>
</organism>
<name>A0ABD1P615_9LAMI</name>
<evidence type="ECO:0000313" key="3">
    <source>
        <dbReference type="Proteomes" id="UP001604277"/>
    </source>
</evidence>
<dbReference type="AlphaFoldDB" id="A0ABD1P615"/>
<gene>
    <name evidence="2" type="ORF">Fot_55572</name>
</gene>
<reference evidence="3" key="1">
    <citation type="submission" date="2024-07" db="EMBL/GenBank/DDBJ databases">
        <title>Two chromosome-level genome assemblies of Korean endemic species Abeliophyllum distichum and Forsythia ovata (Oleaceae).</title>
        <authorList>
            <person name="Jang H."/>
        </authorList>
    </citation>
    <scope>NUCLEOTIDE SEQUENCE [LARGE SCALE GENOMIC DNA]</scope>
</reference>
<accession>A0ABD1P615</accession>
<evidence type="ECO:0000256" key="1">
    <source>
        <dbReference type="SAM" id="MobiDB-lite"/>
    </source>
</evidence>
<feature type="compositionally biased region" description="Polar residues" evidence="1">
    <location>
        <begin position="100"/>
        <end position="110"/>
    </location>
</feature>
<dbReference type="EMBL" id="JBFOLJ010000027">
    <property type="protein sequence ID" value="KAL2458783.1"/>
    <property type="molecule type" value="Genomic_DNA"/>
</dbReference>
<comment type="caution">
    <text evidence="2">The sequence shown here is derived from an EMBL/GenBank/DDBJ whole genome shotgun (WGS) entry which is preliminary data.</text>
</comment>
<feature type="compositionally biased region" description="Basic and acidic residues" evidence="1">
    <location>
        <begin position="84"/>
        <end position="94"/>
    </location>
</feature>
<keyword evidence="3" id="KW-1185">Reference proteome</keyword>
<protein>
    <submittedName>
        <fullName evidence="2">Uncharacterized protein</fullName>
    </submittedName>
</protein>
<sequence>MAYSRRKWWYQCARIYSARGLPTASVLTPIASHRRRLRANGGILCAMKGHREEKRERERAAHSEEPTPNRDCESPAAAAAARRKWWEVQREEGPPRPTASLGSSQRGRSSPTALLRSASVCLWRSAAVDLAFTGGRGGVGDF</sequence>
<feature type="compositionally biased region" description="Basic and acidic residues" evidence="1">
    <location>
        <begin position="49"/>
        <end position="73"/>
    </location>
</feature>
<feature type="region of interest" description="Disordered" evidence="1">
    <location>
        <begin position="48"/>
        <end position="110"/>
    </location>
</feature>
<evidence type="ECO:0000313" key="2">
    <source>
        <dbReference type="EMBL" id="KAL2458783.1"/>
    </source>
</evidence>
<proteinExistence type="predicted"/>
<dbReference type="Proteomes" id="UP001604277">
    <property type="component" value="Unassembled WGS sequence"/>
</dbReference>